<comment type="caution">
    <text evidence="9">The sequence shown here is derived from an EMBL/GenBank/DDBJ whole genome shotgun (WGS) entry which is preliminary data.</text>
</comment>
<dbReference type="InterPro" id="IPR001734">
    <property type="entry name" value="Na/solute_symporter"/>
</dbReference>
<dbReference type="Pfam" id="PF00474">
    <property type="entry name" value="SSF"/>
    <property type="match status" value="2"/>
</dbReference>
<dbReference type="Proteomes" id="UP000189274">
    <property type="component" value="Unassembled WGS sequence"/>
</dbReference>
<feature type="transmembrane region" description="Helical" evidence="8">
    <location>
        <begin position="90"/>
        <end position="108"/>
    </location>
</feature>
<feature type="transmembrane region" description="Helical" evidence="8">
    <location>
        <begin position="12"/>
        <end position="32"/>
    </location>
</feature>
<evidence type="ECO:0000313" key="10">
    <source>
        <dbReference type="Proteomes" id="UP000189274"/>
    </source>
</evidence>
<keyword evidence="6 8" id="KW-0472">Membrane</keyword>
<dbReference type="InterPro" id="IPR038377">
    <property type="entry name" value="Na/Glc_symporter_sf"/>
</dbReference>
<feature type="transmembrane region" description="Helical" evidence="8">
    <location>
        <begin position="1067"/>
        <end position="1089"/>
    </location>
</feature>
<feature type="transmembrane region" description="Helical" evidence="8">
    <location>
        <begin position="426"/>
        <end position="447"/>
    </location>
</feature>
<evidence type="ECO:0000256" key="4">
    <source>
        <dbReference type="ARBA" id="ARBA00022692"/>
    </source>
</evidence>
<evidence type="ECO:0000313" key="9">
    <source>
        <dbReference type="EMBL" id="ONH75906.1"/>
    </source>
</evidence>
<keyword evidence="4 8" id="KW-0812">Transmembrane</keyword>
<evidence type="ECO:0000256" key="3">
    <source>
        <dbReference type="ARBA" id="ARBA00022448"/>
    </source>
</evidence>
<feature type="transmembrane region" description="Helical" evidence="8">
    <location>
        <begin position="252"/>
        <end position="273"/>
    </location>
</feature>
<feature type="transmembrane region" description="Helical" evidence="8">
    <location>
        <begin position="803"/>
        <end position="822"/>
    </location>
</feature>
<proteinExistence type="inferred from homology"/>
<feature type="transmembrane region" description="Helical" evidence="8">
    <location>
        <begin position="134"/>
        <end position="153"/>
    </location>
</feature>
<feature type="transmembrane region" description="Helical" evidence="8">
    <location>
        <begin position="759"/>
        <end position="777"/>
    </location>
</feature>
<feature type="transmembrane region" description="Helical" evidence="8">
    <location>
        <begin position="398"/>
        <end position="420"/>
    </location>
</feature>
<protein>
    <submittedName>
        <fullName evidence="9">Putative urea active transporter 2</fullName>
    </submittedName>
</protein>
<dbReference type="CDD" id="cd11476">
    <property type="entry name" value="SLC5sbd_DUR3"/>
    <property type="match status" value="2"/>
</dbReference>
<dbReference type="FunFam" id="1.20.1730.10:FF:000006">
    <property type="entry name" value="Urea active transporter"/>
    <property type="match status" value="2"/>
</dbReference>
<dbReference type="GO" id="GO:0015489">
    <property type="term" value="F:putrescine transmembrane transporter activity"/>
    <property type="evidence" value="ECO:0007669"/>
    <property type="project" value="TreeGrafter"/>
</dbReference>
<keyword evidence="5 8" id="KW-1133">Transmembrane helix</keyword>
<dbReference type="Gene3D" id="1.20.1730.10">
    <property type="entry name" value="Sodium/glucose cotransporter"/>
    <property type="match status" value="2"/>
</dbReference>
<evidence type="ECO:0000256" key="2">
    <source>
        <dbReference type="ARBA" id="ARBA00006434"/>
    </source>
</evidence>
<dbReference type="GO" id="GO:0015606">
    <property type="term" value="F:spermidine transmembrane transporter activity"/>
    <property type="evidence" value="ECO:0007669"/>
    <property type="project" value="TreeGrafter"/>
</dbReference>
<dbReference type="PROSITE" id="PS50283">
    <property type="entry name" value="NA_SOLUT_SYMP_3"/>
    <property type="match status" value="2"/>
</dbReference>
<feature type="transmembrane region" description="Helical" evidence="8">
    <location>
        <begin position="958"/>
        <end position="978"/>
    </location>
</feature>
<feature type="transmembrane region" description="Helical" evidence="8">
    <location>
        <begin position="494"/>
        <end position="514"/>
    </location>
</feature>
<feature type="compositionally biased region" description="Basic and acidic residues" evidence="7">
    <location>
        <begin position="1369"/>
        <end position="1383"/>
    </location>
</feature>
<dbReference type="EMBL" id="MQVM01000005">
    <property type="protein sequence ID" value="ONH75906.1"/>
    <property type="molecule type" value="Genomic_DNA"/>
</dbReference>
<evidence type="ECO:0000256" key="6">
    <source>
        <dbReference type="ARBA" id="ARBA00023136"/>
    </source>
</evidence>
<feature type="transmembrane region" description="Helical" evidence="8">
    <location>
        <begin position="199"/>
        <end position="219"/>
    </location>
</feature>
<feature type="transmembrane region" description="Helical" evidence="8">
    <location>
        <begin position="1123"/>
        <end position="1147"/>
    </location>
</feature>
<evidence type="ECO:0000256" key="8">
    <source>
        <dbReference type="SAM" id="Phobius"/>
    </source>
</evidence>
<evidence type="ECO:0000256" key="1">
    <source>
        <dbReference type="ARBA" id="ARBA00004141"/>
    </source>
</evidence>
<evidence type="ECO:0000256" key="5">
    <source>
        <dbReference type="ARBA" id="ARBA00022989"/>
    </source>
</evidence>
<dbReference type="GO" id="GO:0015204">
    <property type="term" value="F:urea transmembrane transporter activity"/>
    <property type="evidence" value="ECO:0007669"/>
    <property type="project" value="InterPro"/>
</dbReference>
<evidence type="ECO:0000256" key="7">
    <source>
        <dbReference type="SAM" id="MobiDB-lite"/>
    </source>
</evidence>
<comment type="similarity">
    <text evidence="2">Belongs to the sodium:solute symporter (SSF) (TC 2.A.21) family.</text>
</comment>
<feature type="transmembrane region" description="Helical" evidence="8">
    <location>
        <begin position="294"/>
        <end position="315"/>
    </location>
</feature>
<feature type="transmembrane region" description="Helical" evidence="8">
    <location>
        <begin position="680"/>
        <end position="700"/>
    </location>
</feature>
<gene>
    <name evidence="9" type="ORF">BOH78_1571</name>
</gene>
<feature type="transmembrane region" description="Helical" evidence="8">
    <location>
        <begin position="1162"/>
        <end position="1184"/>
    </location>
</feature>
<feature type="transmembrane region" description="Helical" evidence="8">
    <location>
        <begin position="1260"/>
        <end position="1281"/>
    </location>
</feature>
<feature type="transmembrane region" description="Helical" evidence="8">
    <location>
        <begin position="590"/>
        <end position="616"/>
    </location>
</feature>
<dbReference type="VEuPathDB" id="FungiDB:C5L36_0C06000"/>
<feature type="transmembrane region" description="Helical" evidence="8">
    <location>
        <begin position="335"/>
        <end position="359"/>
    </location>
</feature>
<sequence length="1383" mass="149792">MAGVQPILSQGYGYGFALGLGALFALLMAIITKVLSRFMGQTQNSERFSTASRNVNSGLIASSTVSAWTWPATLLTSGAWSYSHGISGGFLYGIGGAVQITLFLFLALQIKLKAPTAHTVSECFYIRFGKSGHWLFLCYCICTNVLISSLLLLGGAQGFAATTGMHVVAASFLLPLGVMAYTALGGLKATFISDWIHTVIIYIILIITMYTCYCTSSYIGSPSRMYELLKEAEVAFPSASGHSYLSFHDSEMFYLTWSVMLGGLSSVFGDPGYSQRAIASDAKSVFQGYIMGGLCWWIIPMGLGSSAGLACRALLTNPNFVTYPNELSSEEVGSGMPVIYGMYMILGKGGAAAGLLMLFMSVTSATSAELIAFSSVTTYDIYRSYINPKATGNQLVRVSHIAVCGFSLFMAVLAVVFNYIGVTVGWLLSFIGIILSPEVGAIVLMLFWSRLTKLSLLIGAPLGTLTGIACWVGSTYNLGGVVNKDTLMISEATFVGNITALVSGPIYMAIISYLHPEREPFDLKLLGESIKLADDVDQEELKAVRVGIEDQKVLKRQSFYSFLANAFCLLGVYVIIDCALYGWGKDFSKSSFVAFIVICMIWVIVAAVYIIILPLYQGRHSLKFLLEHLIKCKFPDRPMVHSTESLSISNDNVSEEFVEVVDVENHQFEMVQFEPILNQGYGYGFSVGLGAAFAALMALITRVLTTVLGETQTSERFSTASRNVNSGLIASSTVSAWTWPATLLTSGAWSYSHGISGGFLYGIGGAVQITLFLFLALQIKLKAPTAHTVSECFYIRFGKSGHWLFLCYCICTNVLISSLLLLGGAQGFAATTGMHVVAASFLLPLGVMAYTALGGLKATFISDWIHTVIIYIILIITMYTCYCTSSYIGSPSRMYELLKEAEVAFPSASGHSYLSFHDSQMYYITWSVMLGGLGSVFGDPGYSQRAIASNSRSVFQGYLMGTICWWVIPLALGFSAGLTSRALLTNPSFVTYPNPLTDEEIGSGMPVMYGLHMLLGESGAAAGLLMLFMSVTSATSAELIAFSSVATYDIYKIYINPKATGKQLIRVSHIAVCVSSLIMAALSIVFNYVGVNTGWLLSFVGIILLPEVGAITLMLFWKRLSKLGLIIGAPLGTVSGIVCWVCSTYAFGEHIVSKSTLSIPKATFIGNIVSLFSAPLYMVAITLLDPSSRSFDLTRLGETIKMGDDALQEEKRATLVTEEDKNTIFRQTFYSIIVNLFVLLGVYVVIACVLYRWGHDLSKTSFTILIVVLLVWVILAGLYIIMLPLYQGRHALARVCGMHAPHAGTIKNVTNTSATKFVSLLTIATKVTEGNDETEFINPCHNRNAGLRDGGNFSFAKSISSQNSGVSEMGEKEEGIREKGELN</sequence>
<feature type="transmembrane region" description="Helical" evidence="8">
    <location>
        <begin position="165"/>
        <end position="187"/>
    </location>
</feature>
<feature type="transmembrane region" description="Helical" evidence="8">
    <location>
        <begin position="1020"/>
        <end position="1046"/>
    </location>
</feature>
<feature type="region of interest" description="Disordered" evidence="7">
    <location>
        <begin position="1360"/>
        <end position="1383"/>
    </location>
</feature>
<dbReference type="VEuPathDB" id="FungiDB:C5L36_0C05990"/>
<accession>A0A1V2LR46</accession>
<feature type="transmembrane region" description="Helical" evidence="8">
    <location>
        <begin position="834"/>
        <end position="856"/>
    </location>
</feature>
<feature type="transmembrane region" description="Helical" evidence="8">
    <location>
        <begin position="53"/>
        <end position="70"/>
    </location>
</feature>
<comment type="subcellular location">
    <subcellularLocation>
        <location evidence="1">Membrane</location>
        <topology evidence="1">Multi-pass membrane protein</topology>
    </subcellularLocation>
</comment>
<feature type="transmembrane region" description="Helical" evidence="8">
    <location>
        <begin position="1229"/>
        <end position="1254"/>
    </location>
</feature>
<feature type="transmembrane region" description="Helical" evidence="8">
    <location>
        <begin position="921"/>
        <end position="938"/>
    </location>
</feature>
<dbReference type="PANTHER" id="PTHR46154">
    <property type="match status" value="1"/>
</dbReference>
<feature type="transmembrane region" description="Helical" evidence="8">
    <location>
        <begin position="1095"/>
        <end position="1116"/>
    </location>
</feature>
<feature type="transmembrane region" description="Helical" evidence="8">
    <location>
        <begin position="868"/>
        <end position="888"/>
    </location>
</feature>
<organism evidence="9 10">
    <name type="scientific">Pichia kudriavzevii</name>
    <name type="common">Yeast</name>
    <name type="synonym">Issatchenkia orientalis</name>
    <dbReference type="NCBI Taxonomy" id="4909"/>
    <lineage>
        <taxon>Eukaryota</taxon>
        <taxon>Fungi</taxon>
        <taxon>Dikarya</taxon>
        <taxon>Ascomycota</taxon>
        <taxon>Saccharomycotina</taxon>
        <taxon>Pichiomycetes</taxon>
        <taxon>Pichiales</taxon>
        <taxon>Pichiaceae</taxon>
        <taxon>Pichia</taxon>
    </lineage>
</organism>
<keyword evidence="3" id="KW-0813">Transport</keyword>
<name>A0A1V2LR46_PICKU</name>
<feature type="transmembrane region" description="Helical" evidence="8">
    <location>
        <begin position="562"/>
        <end position="584"/>
    </location>
</feature>
<feature type="transmembrane region" description="Helical" evidence="8">
    <location>
        <begin position="454"/>
        <end position="474"/>
    </location>
</feature>
<reference evidence="10" key="1">
    <citation type="journal article" date="2017" name="Genome Announc.">
        <title>Genome sequences of Cyberlindnera fabianii 65, Pichia kudriavzevii 129, and Saccharomyces cerevisiae 131 isolated from fermented masau fruits in Zimbabwe.</title>
        <authorList>
            <person name="van Rijswijck I.M.H."/>
            <person name="Derks M.F.L."/>
            <person name="Abee T."/>
            <person name="de Ridder D."/>
            <person name="Smid E.J."/>
        </authorList>
    </citation>
    <scope>NUCLEOTIDE SEQUENCE [LARGE SCALE GENOMIC DNA]</scope>
    <source>
        <strain evidence="10">129</strain>
    </source>
</reference>
<dbReference type="InterPro" id="IPR031155">
    <property type="entry name" value="DUR"/>
</dbReference>
<dbReference type="PANTHER" id="PTHR46154:SF4">
    <property type="entry name" value="UREA ACTIVE TRANSPORTER"/>
    <property type="match status" value="1"/>
</dbReference>
<dbReference type="GO" id="GO:0005886">
    <property type="term" value="C:plasma membrane"/>
    <property type="evidence" value="ECO:0007669"/>
    <property type="project" value="TreeGrafter"/>
</dbReference>